<keyword evidence="3" id="KW-0812">Transmembrane</keyword>
<feature type="domain" description="POTRA" evidence="6">
    <location>
        <begin position="32"/>
        <end position="109"/>
    </location>
</feature>
<organism evidence="7">
    <name type="scientific">Lentimicrobium saccharophilum</name>
    <dbReference type="NCBI Taxonomy" id="1678841"/>
    <lineage>
        <taxon>Bacteria</taxon>
        <taxon>Pseudomonadati</taxon>
        <taxon>Bacteroidota</taxon>
        <taxon>Bacteroidia</taxon>
        <taxon>Bacteroidales</taxon>
        <taxon>Lentimicrobiaceae</taxon>
        <taxon>Lentimicrobium</taxon>
    </lineage>
</organism>
<comment type="subcellular location">
    <subcellularLocation>
        <location evidence="1">Membrane</location>
    </subcellularLocation>
</comment>
<evidence type="ECO:0000256" key="4">
    <source>
        <dbReference type="ARBA" id="ARBA00023136"/>
    </source>
</evidence>
<evidence type="ECO:0000313" key="8">
    <source>
        <dbReference type="Proteomes" id="UP000053091"/>
    </source>
</evidence>
<dbReference type="PANTHER" id="PTHR12815:SF18">
    <property type="entry name" value="SORTING AND ASSEMBLY MACHINERY COMPONENT 50 HOMOLOG"/>
    <property type="match status" value="1"/>
</dbReference>
<dbReference type="Gene3D" id="2.40.160.50">
    <property type="entry name" value="membrane protein fhac: a member of the omp85/tpsb transporter family"/>
    <property type="match status" value="1"/>
</dbReference>
<dbReference type="InterPro" id="IPR034746">
    <property type="entry name" value="POTRA"/>
</dbReference>
<dbReference type="AlphaFoldDB" id="A0A0S7C3B1"/>
<proteinExistence type="predicted"/>
<dbReference type="Proteomes" id="UP000053091">
    <property type="component" value="Unassembled WGS sequence"/>
</dbReference>
<dbReference type="Pfam" id="PF01103">
    <property type="entry name" value="Omp85"/>
    <property type="match status" value="1"/>
</dbReference>
<gene>
    <name evidence="7" type="ORF">TBC1_111781</name>
</gene>
<dbReference type="STRING" id="1678841.TBC1_111781"/>
<evidence type="ECO:0000259" key="6">
    <source>
        <dbReference type="PROSITE" id="PS51779"/>
    </source>
</evidence>
<dbReference type="PROSITE" id="PS51779">
    <property type="entry name" value="POTRA"/>
    <property type="match status" value="1"/>
</dbReference>
<dbReference type="RefSeq" id="WP_062041036.1">
    <property type="nucleotide sequence ID" value="NZ_DF968182.1"/>
</dbReference>
<evidence type="ECO:0000313" key="7">
    <source>
        <dbReference type="EMBL" id="GAP43625.1"/>
    </source>
</evidence>
<keyword evidence="2" id="KW-1134">Transmembrane beta strand</keyword>
<evidence type="ECO:0000256" key="5">
    <source>
        <dbReference type="SAM" id="SignalP"/>
    </source>
</evidence>
<name>A0A0S7C3B1_9BACT</name>
<evidence type="ECO:0000256" key="1">
    <source>
        <dbReference type="ARBA" id="ARBA00004370"/>
    </source>
</evidence>
<dbReference type="InterPro" id="IPR010827">
    <property type="entry name" value="BamA/TamA_POTRA"/>
</dbReference>
<keyword evidence="8" id="KW-1185">Reference proteome</keyword>
<reference evidence="7" key="1">
    <citation type="journal article" date="2015" name="Genome Announc.">
        <title>Draft Genome Sequence of Bacteroidales Strain TBC1, a Novel Isolate from a Methanogenic Wastewater Treatment System.</title>
        <authorList>
            <person name="Tourlousse D.M."/>
            <person name="Matsuura N."/>
            <person name="Sun L."/>
            <person name="Toyonaga M."/>
            <person name="Kuroda K."/>
            <person name="Ohashi A."/>
            <person name="Cruz R."/>
            <person name="Yamaguchi T."/>
            <person name="Sekiguchi Y."/>
        </authorList>
    </citation>
    <scope>NUCLEOTIDE SEQUENCE [LARGE SCALE GENOMIC DNA]</scope>
    <source>
        <strain evidence="7">TBC1</strain>
    </source>
</reference>
<protein>
    <submittedName>
        <fullName evidence="7">Surface antigen variable number repeat</fullName>
    </submittedName>
</protein>
<accession>A0A0S7C3B1</accession>
<dbReference type="PANTHER" id="PTHR12815">
    <property type="entry name" value="SORTING AND ASSEMBLY MACHINERY SAMM50 PROTEIN FAMILY MEMBER"/>
    <property type="match status" value="1"/>
</dbReference>
<sequence length="468" mass="53594">MKLKSCITGILLMFLTNAATAILPARDSGQLLVVSDIRISGNKKTKDYIILRELTFRQGDTLSLSNLQTALSESVKNLQRQPLFHFIETGIEYGNHADDVIVNIKVQERWYTWLWPVFNFADRNFNAWLEKGDISRLSYGLFLQQENFRGRLEKLHIRFMAGYQQQLMLTYEAPYLNARKTLGAGLILTGARERETAVITTNDKPEYFRHDDFLRHYAEAAAFLRYRPGIHLSHTLTAQFGSYRFSDTLLALNPEYAGVKTKETVIPLLSYLMKADFRDQRAYPLSGWYADALLEWTGILPSADYDYLTLRSSARWHLPLSQRWNLATGGAVKLSTHGTKPWFRNQGLGYHRDYVRGYEYQVVDGDNFWVAKANLRYALLPLKIIRISRLKAEQFNTIPVSVHIGAFADAGRAWRGKPGENNSLQDKLLFGSGLGIDFVTYYDKVVRTEFSLNREGKAGLFIHFMAAI</sequence>
<dbReference type="GO" id="GO:0019867">
    <property type="term" value="C:outer membrane"/>
    <property type="evidence" value="ECO:0007669"/>
    <property type="project" value="InterPro"/>
</dbReference>
<dbReference type="Gene3D" id="3.10.20.310">
    <property type="entry name" value="membrane protein fhac"/>
    <property type="match status" value="1"/>
</dbReference>
<dbReference type="InterPro" id="IPR039910">
    <property type="entry name" value="D15-like"/>
</dbReference>
<feature type="chain" id="PRO_5006633494" evidence="5">
    <location>
        <begin position="22"/>
        <end position="468"/>
    </location>
</feature>
<dbReference type="EMBL" id="DF968182">
    <property type="protein sequence ID" value="GAP43625.1"/>
    <property type="molecule type" value="Genomic_DNA"/>
</dbReference>
<dbReference type="Pfam" id="PF07244">
    <property type="entry name" value="POTRA"/>
    <property type="match status" value="1"/>
</dbReference>
<evidence type="ECO:0000256" key="3">
    <source>
        <dbReference type="ARBA" id="ARBA00022692"/>
    </source>
</evidence>
<dbReference type="OrthoDB" id="9768717at2"/>
<keyword evidence="4" id="KW-0472">Membrane</keyword>
<feature type="signal peptide" evidence="5">
    <location>
        <begin position="1"/>
        <end position="21"/>
    </location>
</feature>
<dbReference type="InterPro" id="IPR000184">
    <property type="entry name" value="Bac_surfAg_D15"/>
</dbReference>
<evidence type="ECO:0000256" key="2">
    <source>
        <dbReference type="ARBA" id="ARBA00022452"/>
    </source>
</evidence>
<keyword evidence="5" id="KW-0732">Signal</keyword>